<organism evidence="1">
    <name type="scientific">viral metagenome</name>
    <dbReference type="NCBI Taxonomy" id="1070528"/>
    <lineage>
        <taxon>unclassified sequences</taxon>
        <taxon>metagenomes</taxon>
        <taxon>organismal metagenomes</taxon>
    </lineage>
</organism>
<dbReference type="EMBL" id="MN739828">
    <property type="protein sequence ID" value="QHT27743.1"/>
    <property type="molecule type" value="Genomic_DNA"/>
</dbReference>
<protein>
    <submittedName>
        <fullName evidence="1">Uncharacterized protein</fullName>
    </submittedName>
</protein>
<reference evidence="1" key="1">
    <citation type="journal article" date="2020" name="Nature">
        <title>Giant virus diversity and host interactions through global metagenomics.</title>
        <authorList>
            <person name="Schulz F."/>
            <person name="Roux S."/>
            <person name="Paez-Espino D."/>
            <person name="Jungbluth S."/>
            <person name="Walsh D.A."/>
            <person name="Denef V.J."/>
            <person name="McMahon K.D."/>
            <person name="Konstantinidis K.T."/>
            <person name="Eloe-Fadrosh E.A."/>
            <person name="Kyrpides N.C."/>
            <person name="Woyke T."/>
        </authorList>
    </citation>
    <scope>NUCLEOTIDE SEQUENCE</scope>
    <source>
        <strain evidence="1">GVMAG-M-3300023179-33</strain>
    </source>
</reference>
<proteinExistence type="predicted"/>
<evidence type="ECO:0000313" key="1">
    <source>
        <dbReference type="EMBL" id="QHT27743.1"/>
    </source>
</evidence>
<name>A0A6C0EH46_9ZZZZ</name>
<dbReference type="AlphaFoldDB" id="A0A6C0EH46"/>
<sequence>MFFSTSNLGTKWKKKNIQKTYQNFTVRNVTLDAV</sequence>
<accession>A0A6C0EH46</accession>